<evidence type="ECO:0000259" key="2">
    <source>
        <dbReference type="PROSITE" id="PS50119"/>
    </source>
</evidence>
<evidence type="ECO:0000313" key="3">
    <source>
        <dbReference type="EMBL" id="KAF6034601.1"/>
    </source>
</evidence>
<dbReference type="Gene3D" id="3.30.160.60">
    <property type="entry name" value="Classic Zinc Finger"/>
    <property type="match status" value="1"/>
</dbReference>
<comment type="caution">
    <text evidence="3">The sequence shown here is derived from an EMBL/GenBank/DDBJ whole genome shotgun (WGS) entry which is preliminary data.</text>
</comment>
<organism evidence="3 4">
    <name type="scientific">Bugula neritina</name>
    <name type="common">Brown bryozoan</name>
    <name type="synonym">Sertularia neritina</name>
    <dbReference type="NCBI Taxonomy" id="10212"/>
    <lineage>
        <taxon>Eukaryota</taxon>
        <taxon>Metazoa</taxon>
        <taxon>Spiralia</taxon>
        <taxon>Lophotrochozoa</taxon>
        <taxon>Bryozoa</taxon>
        <taxon>Gymnolaemata</taxon>
        <taxon>Cheilostomatida</taxon>
        <taxon>Flustrina</taxon>
        <taxon>Buguloidea</taxon>
        <taxon>Bugulidae</taxon>
        <taxon>Bugula</taxon>
    </lineage>
</organism>
<feature type="domain" description="B box-type" evidence="2">
    <location>
        <begin position="83"/>
        <end position="130"/>
    </location>
</feature>
<dbReference type="PANTHER" id="PTHR25462:SF296">
    <property type="entry name" value="MEIOTIC P26, ISOFORM F"/>
    <property type="match status" value="1"/>
</dbReference>
<evidence type="ECO:0000313" key="4">
    <source>
        <dbReference type="Proteomes" id="UP000593567"/>
    </source>
</evidence>
<dbReference type="InterPro" id="IPR000315">
    <property type="entry name" value="Znf_B-box"/>
</dbReference>
<sequence>MRCPQCGQVFATVPDTVPGAKGNNSSNTPCDVCIKKNKNVSAVIYCGSCDKKFCSQHKQFHAEMHDDHQTCTIQEYRTKANKMKVKFCDKHGDQPYSVGCRDCLNLCCVKCLSGLKNCTSTGASHKLLSIEELFAELMKDINKLTSDLLNKEGELSSLSKKAGKSISEFETETDTFIELLHTTRDEQLQAITLEYQRLETQFRTQRRARQAQINNFLEEEIDGALSMIHLERLRMEAKLKHSHQVDVIMQYRHTKSEFGQLIDMEMPELALEIPTLHTLDLNRKIEINIGQSFLLSVLQFFPFLRQHCYTQTTSQLGGTCTELRQVFLEPGSAEYQQVLESFNINVTQSAPVSAVQTQSGHIGGLYQTQMKCWHDAFNSFGNAHWPVQRNQPIGNQLQIEIYRNQNTDHYRKYMANVTRVLNSKWGK</sequence>
<gene>
    <name evidence="3" type="ORF">EB796_007092</name>
</gene>
<dbReference type="GO" id="GO:0008270">
    <property type="term" value="F:zinc ion binding"/>
    <property type="evidence" value="ECO:0007669"/>
    <property type="project" value="UniProtKB-KW"/>
</dbReference>
<dbReference type="PANTHER" id="PTHR25462">
    <property type="entry name" value="BONUS, ISOFORM C-RELATED"/>
    <property type="match status" value="1"/>
</dbReference>
<reference evidence="3" key="1">
    <citation type="submission" date="2020-06" db="EMBL/GenBank/DDBJ databases">
        <title>Draft genome of Bugula neritina, a colonial animal packing powerful symbionts and potential medicines.</title>
        <authorList>
            <person name="Rayko M."/>
        </authorList>
    </citation>
    <scope>NUCLEOTIDE SEQUENCE [LARGE SCALE GENOMIC DNA]</scope>
    <source>
        <strain evidence="3">Kwan_BN1</strain>
    </source>
</reference>
<dbReference type="InterPro" id="IPR047153">
    <property type="entry name" value="TRIM45/56/19-like"/>
</dbReference>
<keyword evidence="1" id="KW-0479">Metal-binding</keyword>
<keyword evidence="1" id="KW-0863">Zinc-finger</keyword>
<dbReference type="Proteomes" id="UP000593567">
    <property type="component" value="Unassembled WGS sequence"/>
</dbReference>
<accession>A0A7J7K9S4</accession>
<dbReference type="AlphaFoldDB" id="A0A7J7K9S4"/>
<name>A0A7J7K9S4_BUGNE</name>
<proteinExistence type="predicted"/>
<keyword evidence="1" id="KW-0862">Zinc</keyword>
<keyword evidence="4" id="KW-1185">Reference proteome</keyword>
<evidence type="ECO:0000256" key="1">
    <source>
        <dbReference type="PROSITE-ProRule" id="PRU00024"/>
    </source>
</evidence>
<dbReference type="PROSITE" id="PS50119">
    <property type="entry name" value="ZF_BBOX"/>
    <property type="match status" value="1"/>
</dbReference>
<protein>
    <recommendedName>
        <fullName evidence="2">B box-type domain-containing protein</fullName>
    </recommendedName>
</protein>
<dbReference type="EMBL" id="VXIV02001037">
    <property type="protein sequence ID" value="KAF6034601.1"/>
    <property type="molecule type" value="Genomic_DNA"/>
</dbReference>